<proteinExistence type="predicted"/>
<dbReference type="SUPFAM" id="SSF47384">
    <property type="entry name" value="Homodimeric domain of signal transducing histidine kinase"/>
    <property type="match status" value="1"/>
</dbReference>
<keyword evidence="4" id="KW-1185">Reference proteome</keyword>
<accession>A0ABY7THZ5</accession>
<dbReference type="Proteomes" id="UP001216139">
    <property type="component" value="Chromosome"/>
</dbReference>
<dbReference type="CDD" id="cd00130">
    <property type="entry name" value="PAS"/>
    <property type="match status" value="1"/>
</dbReference>
<dbReference type="Gene3D" id="1.10.287.130">
    <property type="match status" value="1"/>
</dbReference>
<dbReference type="InterPro" id="IPR000014">
    <property type="entry name" value="PAS"/>
</dbReference>
<evidence type="ECO:0000313" key="3">
    <source>
        <dbReference type="EMBL" id="WCT14767.1"/>
    </source>
</evidence>
<evidence type="ECO:0000259" key="2">
    <source>
        <dbReference type="PROSITE" id="PS50113"/>
    </source>
</evidence>
<feature type="domain" description="PAC" evidence="2">
    <location>
        <begin position="246"/>
        <end position="297"/>
    </location>
</feature>
<dbReference type="InterPro" id="IPR036097">
    <property type="entry name" value="HisK_dim/P_sf"/>
</dbReference>
<dbReference type="SUPFAM" id="SSF55781">
    <property type="entry name" value="GAF domain-like"/>
    <property type="match status" value="1"/>
</dbReference>
<dbReference type="RefSeq" id="WP_273633262.1">
    <property type="nucleotide sequence ID" value="NZ_CP117167.1"/>
</dbReference>
<gene>
    <name evidence="3" type="ORF">PQO05_12550</name>
</gene>
<protein>
    <submittedName>
        <fullName evidence="3">PAS domain S-box protein</fullName>
    </submittedName>
</protein>
<dbReference type="EMBL" id="CP117167">
    <property type="protein sequence ID" value="WCT14767.1"/>
    <property type="molecule type" value="Genomic_DNA"/>
</dbReference>
<keyword evidence="1" id="KW-0175">Coiled coil</keyword>
<name>A0ABY7THZ5_9SPHI</name>
<dbReference type="NCBIfam" id="TIGR00229">
    <property type="entry name" value="sensory_box"/>
    <property type="match status" value="1"/>
</dbReference>
<dbReference type="InterPro" id="IPR035965">
    <property type="entry name" value="PAS-like_dom_sf"/>
</dbReference>
<feature type="coiled-coil region" evidence="1">
    <location>
        <begin position="332"/>
        <end position="362"/>
    </location>
</feature>
<reference evidence="3 4" key="1">
    <citation type="submission" date="2023-02" db="EMBL/GenBank/DDBJ databases">
        <title>Genome sequence of Mucilaginibacter jinjuensis strain KACC 16571.</title>
        <authorList>
            <person name="Kim S."/>
            <person name="Heo J."/>
            <person name="Kwon S.-W."/>
        </authorList>
    </citation>
    <scope>NUCLEOTIDE SEQUENCE [LARGE SCALE GENOMIC DNA]</scope>
    <source>
        <strain evidence="3 4">KACC 16571</strain>
    </source>
</reference>
<sequence length="363" mass="42277">MPVPQSDKLLTATRFLDLTVDKESELKELADLATSLFSVPFAMIRIAGYDKQITNKKFPRKAHKQIVDDPLYQHLIRQDKNLIIENIDTGKFSKYQPFIIQKHKIKFYASVPLITHDGHYAGNILLMDHHPQKLTKGQKQVIKILVKRILHLIEFDYSLRVIKAQHHTAKETEIKLRSFFESSASCHLLIGKELEVIVFNRNMAEFIERHHHVTLYPGITVDKILHEAYLEDFIQDYEKALSGIPVKYEREVEYAEKTIWWYVTFEPGYNNAGEIVGISYNATDITERKHNEKKILEQNSSLSTIAHIQSHELRRPVASILGFMHLFKYVGYKATKHELVMMEKAVNELDDKIKEIVEISTRR</sequence>
<dbReference type="PROSITE" id="PS50113">
    <property type="entry name" value="PAC"/>
    <property type="match status" value="1"/>
</dbReference>
<evidence type="ECO:0000313" key="4">
    <source>
        <dbReference type="Proteomes" id="UP001216139"/>
    </source>
</evidence>
<dbReference type="InterPro" id="IPR000700">
    <property type="entry name" value="PAS-assoc_C"/>
</dbReference>
<dbReference type="SUPFAM" id="SSF55785">
    <property type="entry name" value="PYP-like sensor domain (PAS domain)"/>
    <property type="match status" value="1"/>
</dbReference>
<organism evidence="3 4">
    <name type="scientific">Mucilaginibacter jinjuensis</name>
    <dbReference type="NCBI Taxonomy" id="1176721"/>
    <lineage>
        <taxon>Bacteria</taxon>
        <taxon>Pseudomonadati</taxon>
        <taxon>Bacteroidota</taxon>
        <taxon>Sphingobacteriia</taxon>
        <taxon>Sphingobacteriales</taxon>
        <taxon>Sphingobacteriaceae</taxon>
        <taxon>Mucilaginibacter</taxon>
    </lineage>
</organism>
<dbReference type="Gene3D" id="3.30.450.20">
    <property type="entry name" value="PAS domain"/>
    <property type="match status" value="1"/>
</dbReference>
<evidence type="ECO:0000256" key="1">
    <source>
        <dbReference type="SAM" id="Coils"/>
    </source>
</evidence>